<feature type="non-terminal residue" evidence="1">
    <location>
        <position position="1"/>
    </location>
</feature>
<sequence length="160" mass="16866">MGLGSIICVAPTRPGAAVAVVIGRSILVIGIVGGQFTPTDRARVMQPKPGKQAVRVVHMFARHLPHLRTLLELVQANGALVQLRVQQLVVDGDCGEILDGFLGGGRCAVAVGVVVGKLLNQLLQAGAEKVVAHVRWEPEPRLGRAIEVELDVGAVRAKVL</sequence>
<dbReference type="Proteomes" id="UP000257109">
    <property type="component" value="Unassembled WGS sequence"/>
</dbReference>
<protein>
    <submittedName>
        <fullName evidence="1">Uncharacterized protein</fullName>
    </submittedName>
</protein>
<proteinExistence type="predicted"/>
<gene>
    <name evidence="1" type="ORF">CR513_56437</name>
</gene>
<name>A0A371EG49_MUCPR</name>
<comment type="caution">
    <text evidence="1">The sequence shown here is derived from an EMBL/GenBank/DDBJ whole genome shotgun (WGS) entry which is preliminary data.</text>
</comment>
<evidence type="ECO:0000313" key="1">
    <source>
        <dbReference type="EMBL" id="RDX64944.1"/>
    </source>
</evidence>
<organism evidence="1 2">
    <name type="scientific">Mucuna pruriens</name>
    <name type="common">Velvet bean</name>
    <name type="synonym">Dolichos pruriens</name>
    <dbReference type="NCBI Taxonomy" id="157652"/>
    <lineage>
        <taxon>Eukaryota</taxon>
        <taxon>Viridiplantae</taxon>
        <taxon>Streptophyta</taxon>
        <taxon>Embryophyta</taxon>
        <taxon>Tracheophyta</taxon>
        <taxon>Spermatophyta</taxon>
        <taxon>Magnoliopsida</taxon>
        <taxon>eudicotyledons</taxon>
        <taxon>Gunneridae</taxon>
        <taxon>Pentapetalae</taxon>
        <taxon>rosids</taxon>
        <taxon>fabids</taxon>
        <taxon>Fabales</taxon>
        <taxon>Fabaceae</taxon>
        <taxon>Papilionoideae</taxon>
        <taxon>50 kb inversion clade</taxon>
        <taxon>NPAAA clade</taxon>
        <taxon>indigoferoid/millettioid clade</taxon>
        <taxon>Phaseoleae</taxon>
        <taxon>Mucuna</taxon>
    </lineage>
</organism>
<keyword evidence="2" id="KW-1185">Reference proteome</keyword>
<dbReference type="EMBL" id="QJKJ01014145">
    <property type="protein sequence ID" value="RDX64944.1"/>
    <property type="molecule type" value="Genomic_DNA"/>
</dbReference>
<reference evidence="1" key="1">
    <citation type="submission" date="2018-05" db="EMBL/GenBank/DDBJ databases">
        <title>Draft genome of Mucuna pruriens seed.</title>
        <authorList>
            <person name="Nnadi N.E."/>
            <person name="Vos R."/>
            <person name="Hasami M.H."/>
            <person name="Devisetty U.K."/>
            <person name="Aguiy J.C."/>
        </authorList>
    </citation>
    <scope>NUCLEOTIDE SEQUENCE [LARGE SCALE GENOMIC DNA]</scope>
    <source>
        <strain evidence="1">JCA_2017</strain>
    </source>
</reference>
<accession>A0A371EG49</accession>
<dbReference type="AlphaFoldDB" id="A0A371EG49"/>
<evidence type="ECO:0000313" key="2">
    <source>
        <dbReference type="Proteomes" id="UP000257109"/>
    </source>
</evidence>